<comment type="caution">
    <text evidence="1">The sequence shown here is derived from an EMBL/GenBank/DDBJ whole genome shotgun (WGS) entry which is preliminary data.</text>
</comment>
<accession>A0ABN9U075</accession>
<keyword evidence="2" id="KW-1185">Reference proteome</keyword>
<proteinExistence type="predicted"/>
<name>A0ABN9U075_9DINO</name>
<gene>
    <name evidence="1" type="ORF">PCOR1329_LOCUS43196</name>
</gene>
<evidence type="ECO:0000313" key="1">
    <source>
        <dbReference type="EMBL" id="CAK0850908.1"/>
    </source>
</evidence>
<sequence>MEGNRLETIHFPGEEWHKCCMTEGDHPKLQCQRVDVIEHGQVISEHDGYCGVHKCTGPRDRCLLVDRQEEDYRAKKRGECPKGCWKNCKKTTHRLECVYIGGEPPHGNEGDEVPKGLYEEPLKYEVYSLRAPVAAALLGAPQTAAAARGARAGARRTRAWSGFLG</sequence>
<reference evidence="1" key="1">
    <citation type="submission" date="2023-10" db="EMBL/GenBank/DDBJ databases">
        <authorList>
            <person name="Chen Y."/>
            <person name="Shah S."/>
            <person name="Dougan E. K."/>
            <person name="Thang M."/>
            <person name="Chan C."/>
        </authorList>
    </citation>
    <scope>NUCLEOTIDE SEQUENCE [LARGE SCALE GENOMIC DNA]</scope>
</reference>
<protein>
    <submittedName>
        <fullName evidence="1">Uncharacterized protein</fullName>
    </submittedName>
</protein>
<dbReference type="Proteomes" id="UP001189429">
    <property type="component" value="Unassembled WGS sequence"/>
</dbReference>
<organism evidence="1 2">
    <name type="scientific">Prorocentrum cordatum</name>
    <dbReference type="NCBI Taxonomy" id="2364126"/>
    <lineage>
        <taxon>Eukaryota</taxon>
        <taxon>Sar</taxon>
        <taxon>Alveolata</taxon>
        <taxon>Dinophyceae</taxon>
        <taxon>Prorocentrales</taxon>
        <taxon>Prorocentraceae</taxon>
        <taxon>Prorocentrum</taxon>
    </lineage>
</organism>
<dbReference type="EMBL" id="CAUYUJ010015187">
    <property type="protein sequence ID" value="CAK0850908.1"/>
    <property type="molecule type" value="Genomic_DNA"/>
</dbReference>
<evidence type="ECO:0000313" key="2">
    <source>
        <dbReference type="Proteomes" id="UP001189429"/>
    </source>
</evidence>